<evidence type="ECO:0000313" key="2">
    <source>
        <dbReference type="EMBL" id="CAD6196926.1"/>
    </source>
</evidence>
<gene>
    <name evidence="2" type="ORF">CAUJ_LOCUS12837</name>
</gene>
<feature type="signal peptide" evidence="1">
    <location>
        <begin position="1"/>
        <end position="22"/>
    </location>
</feature>
<organism evidence="2 3">
    <name type="scientific">Caenorhabditis auriculariae</name>
    <dbReference type="NCBI Taxonomy" id="2777116"/>
    <lineage>
        <taxon>Eukaryota</taxon>
        <taxon>Metazoa</taxon>
        <taxon>Ecdysozoa</taxon>
        <taxon>Nematoda</taxon>
        <taxon>Chromadorea</taxon>
        <taxon>Rhabditida</taxon>
        <taxon>Rhabditina</taxon>
        <taxon>Rhabditomorpha</taxon>
        <taxon>Rhabditoidea</taxon>
        <taxon>Rhabditidae</taxon>
        <taxon>Peloderinae</taxon>
        <taxon>Caenorhabditis</taxon>
    </lineage>
</organism>
<keyword evidence="3" id="KW-1185">Reference proteome</keyword>
<sequence length="75" mass="9293">MRWYSIFLITLYLIGSMTTVFASRQKRFTDIYGLLNRYQKHHKRFNDVTPSDDDNFIEKRFNNDFYNLLARYQRQ</sequence>
<dbReference type="AlphaFoldDB" id="A0A8S1HR19"/>
<feature type="chain" id="PRO_5035782120" evidence="1">
    <location>
        <begin position="23"/>
        <end position="75"/>
    </location>
</feature>
<keyword evidence="1" id="KW-0732">Signal</keyword>
<dbReference type="Proteomes" id="UP000835052">
    <property type="component" value="Unassembled WGS sequence"/>
</dbReference>
<name>A0A8S1HR19_9PELO</name>
<reference evidence="2" key="1">
    <citation type="submission" date="2020-10" db="EMBL/GenBank/DDBJ databases">
        <authorList>
            <person name="Kikuchi T."/>
        </authorList>
    </citation>
    <scope>NUCLEOTIDE SEQUENCE</scope>
    <source>
        <strain evidence="2">NKZ352</strain>
    </source>
</reference>
<dbReference type="EMBL" id="CAJGYM010000082">
    <property type="protein sequence ID" value="CAD6196926.1"/>
    <property type="molecule type" value="Genomic_DNA"/>
</dbReference>
<proteinExistence type="predicted"/>
<dbReference type="OrthoDB" id="10583664at2759"/>
<comment type="caution">
    <text evidence="2">The sequence shown here is derived from an EMBL/GenBank/DDBJ whole genome shotgun (WGS) entry which is preliminary data.</text>
</comment>
<protein>
    <submittedName>
        <fullName evidence="2">Uncharacterized protein</fullName>
    </submittedName>
</protein>
<evidence type="ECO:0000256" key="1">
    <source>
        <dbReference type="SAM" id="SignalP"/>
    </source>
</evidence>
<evidence type="ECO:0000313" key="3">
    <source>
        <dbReference type="Proteomes" id="UP000835052"/>
    </source>
</evidence>
<accession>A0A8S1HR19</accession>